<dbReference type="SUPFAM" id="SSF55347">
    <property type="entry name" value="Glyceraldehyde-3-phosphate dehydrogenase-like, C-terminal domain"/>
    <property type="match status" value="1"/>
</dbReference>
<dbReference type="Gene3D" id="3.40.50.720">
    <property type="entry name" value="NAD(P)-binding Rossmann-like Domain"/>
    <property type="match status" value="1"/>
</dbReference>
<evidence type="ECO:0000313" key="4">
    <source>
        <dbReference type="EMBL" id="PRP79109.1"/>
    </source>
</evidence>
<dbReference type="InterPro" id="IPR051450">
    <property type="entry name" value="Gfo/Idh/MocA_Oxidoreductases"/>
</dbReference>
<reference evidence="4 5" key="1">
    <citation type="journal article" date="2018" name="Genome Biol. Evol.">
        <title>Multiple Roots of Fruiting Body Formation in Amoebozoa.</title>
        <authorList>
            <person name="Hillmann F."/>
            <person name="Forbes G."/>
            <person name="Novohradska S."/>
            <person name="Ferling I."/>
            <person name="Riege K."/>
            <person name="Groth M."/>
            <person name="Westermann M."/>
            <person name="Marz M."/>
            <person name="Spaller T."/>
            <person name="Winckler T."/>
            <person name="Schaap P."/>
            <person name="Glockner G."/>
        </authorList>
    </citation>
    <scope>NUCLEOTIDE SEQUENCE [LARGE SCALE GENOMIC DNA]</scope>
    <source>
        <strain evidence="4 5">Jena</strain>
    </source>
</reference>
<dbReference type="SUPFAM" id="SSF51735">
    <property type="entry name" value="NAD(P)-binding Rossmann-fold domains"/>
    <property type="match status" value="1"/>
</dbReference>
<organism evidence="4 5">
    <name type="scientific">Planoprotostelium fungivorum</name>
    <dbReference type="NCBI Taxonomy" id="1890364"/>
    <lineage>
        <taxon>Eukaryota</taxon>
        <taxon>Amoebozoa</taxon>
        <taxon>Evosea</taxon>
        <taxon>Variosea</taxon>
        <taxon>Cavosteliida</taxon>
        <taxon>Cavosteliaceae</taxon>
        <taxon>Planoprotostelium</taxon>
    </lineage>
</organism>
<dbReference type="EMBL" id="MDYQ01000196">
    <property type="protein sequence ID" value="PRP79109.1"/>
    <property type="molecule type" value="Genomic_DNA"/>
</dbReference>
<dbReference type="InterPro" id="IPR008354">
    <property type="entry name" value="Glc-Fru_OxRdtase_bac"/>
</dbReference>
<gene>
    <name evidence="4" type="ORF">PROFUN_11665</name>
</gene>
<keyword evidence="5" id="KW-1185">Reference proteome</keyword>
<dbReference type="STRING" id="1890364.A0A2P6N573"/>
<feature type="domain" description="Gfo/Idh/MocA-like oxidoreductase N-terminal" evidence="2">
    <location>
        <begin position="64"/>
        <end position="185"/>
    </location>
</feature>
<evidence type="ECO:0000313" key="5">
    <source>
        <dbReference type="Proteomes" id="UP000241769"/>
    </source>
</evidence>
<evidence type="ECO:0000256" key="1">
    <source>
        <dbReference type="ARBA" id="ARBA00010928"/>
    </source>
</evidence>
<dbReference type="InParanoid" id="A0A2P6N573"/>
<proteinExistence type="inferred from homology"/>
<dbReference type="PANTHER" id="PTHR43377:SF1">
    <property type="entry name" value="BILIVERDIN REDUCTASE A"/>
    <property type="match status" value="1"/>
</dbReference>
<evidence type="ECO:0000259" key="3">
    <source>
        <dbReference type="Pfam" id="PF22725"/>
    </source>
</evidence>
<accession>A0A2P6N573</accession>
<comment type="caution">
    <text evidence="4">The sequence shown here is derived from an EMBL/GenBank/DDBJ whole genome shotgun (WGS) entry which is preliminary data.</text>
</comment>
<dbReference type="Pfam" id="PF22725">
    <property type="entry name" value="GFO_IDH_MocA_C3"/>
    <property type="match status" value="1"/>
</dbReference>
<comment type="similarity">
    <text evidence="1">Belongs to the Gfo/Idh/MocA family.</text>
</comment>
<dbReference type="AlphaFoldDB" id="A0A2P6N573"/>
<dbReference type="Gene3D" id="3.30.360.10">
    <property type="entry name" value="Dihydrodipicolinate Reductase, domain 2"/>
    <property type="match status" value="1"/>
</dbReference>
<dbReference type="InterPro" id="IPR055170">
    <property type="entry name" value="GFO_IDH_MocA-like_dom"/>
</dbReference>
<protein>
    <submittedName>
        <fullName evidence="4">Glucose-fructose oxidoreductase</fullName>
    </submittedName>
</protein>
<dbReference type="PANTHER" id="PTHR43377">
    <property type="entry name" value="BILIVERDIN REDUCTASE A"/>
    <property type="match status" value="1"/>
</dbReference>
<dbReference type="InterPro" id="IPR036291">
    <property type="entry name" value="NAD(P)-bd_dom_sf"/>
</dbReference>
<sequence>MVLVPDAYKPPLITDLNVRRNAGVDADDTITESILRVCVNDVNREITEIDTPMPAINVQKGSKVRYAVVGGGDISQRAFMPGVAQTTNSEMTVLVTGDPEKADKLAKMYNLKSYSYDDFPKLLKEGGFDAVYVATPNWLHRKFAEPALEAGYHVLLEKPMEVTEEDCIAINNASKKSGAKLMVAYRLHCEPGTVEAFNRVRQGELGDPRIFTSTFSQPLKENNHRAKNGFDAGPIPDMGTYQINAVRNLFGMEPLEVSAKGFKTPGRDLDHDDVVTVSMKFPGERVANFLTSYSGAAVNQYLVLGTRGELEAKPSFSWSAGKAISYKTKIEGEEKTHNFPEVDHFAGETDYFSQCIIDGVDPEPDGDEGVRDVRVILAIKKSIETGETVKLEPLESRKHAVAVQVRQFKKGKQPDEMINCEPPAAK</sequence>
<dbReference type="GO" id="GO:0000166">
    <property type="term" value="F:nucleotide binding"/>
    <property type="evidence" value="ECO:0007669"/>
    <property type="project" value="InterPro"/>
</dbReference>
<evidence type="ECO:0000259" key="2">
    <source>
        <dbReference type="Pfam" id="PF01408"/>
    </source>
</evidence>
<name>A0A2P6N573_9EUKA</name>
<dbReference type="Pfam" id="PF01408">
    <property type="entry name" value="GFO_IDH_MocA"/>
    <property type="match status" value="1"/>
</dbReference>
<dbReference type="OrthoDB" id="2129491at2759"/>
<dbReference type="Proteomes" id="UP000241769">
    <property type="component" value="Unassembled WGS sequence"/>
</dbReference>
<dbReference type="PRINTS" id="PR01775">
    <property type="entry name" value="GLFROXRDTASE"/>
</dbReference>
<dbReference type="InterPro" id="IPR000683">
    <property type="entry name" value="Gfo/Idh/MocA-like_OxRdtase_N"/>
</dbReference>
<feature type="domain" description="GFO/IDH/MocA-like oxidoreductase" evidence="3">
    <location>
        <begin position="198"/>
        <end position="311"/>
    </location>
</feature>